<dbReference type="AlphaFoldDB" id="A0A0E9S0I4"/>
<organism evidence="1">
    <name type="scientific">Anguilla anguilla</name>
    <name type="common">European freshwater eel</name>
    <name type="synonym">Muraena anguilla</name>
    <dbReference type="NCBI Taxonomy" id="7936"/>
    <lineage>
        <taxon>Eukaryota</taxon>
        <taxon>Metazoa</taxon>
        <taxon>Chordata</taxon>
        <taxon>Craniata</taxon>
        <taxon>Vertebrata</taxon>
        <taxon>Euteleostomi</taxon>
        <taxon>Actinopterygii</taxon>
        <taxon>Neopterygii</taxon>
        <taxon>Teleostei</taxon>
        <taxon>Anguilliformes</taxon>
        <taxon>Anguillidae</taxon>
        <taxon>Anguilla</taxon>
    </lineage>
</organism>
<reference evidence="1" key="2">
    <citation type="journal article" date="2015" name="Fish Shellfish Immunol.">
        <title>Early steps in the European eel (Anguilla anguilla)-Vibrio vulnificus interaction in the gills: Role of the RtxA13 toxin.</title>
        <authorList>
            <person name="Callol A."/>
            <person name="Pajuelo D."/>
            <person name="Ebbesson L."/>
            <person name="Teles M."/>
            <person name="MacKenzie S."/>
            <person name="Amaro C."/>
        </authorList>
    </citation>
    <scope>NUCLEOTIDE SEQUENCE</scope>
</reference>
<sequence length="20" mass="2236">MSQSQFNFSKCVDNSSISII</sequence>
<name>A0A0E9S0I4_ANGAN</name>
<accession>A0A0E9S0I4</accession>
<proteinExistence type="predicted"/>
<protein>
    <submittedName>
        <fullName evidence="1">Uncharacterized protein</fullName>
    </submittedName>
</protein>
<reference evidence="1" key="1">
    <citation type="submission" date="2014-11" db="EMBL/GenBank/DDBJ databases">
        <authorList>
            <person name="Amaro Gonzalez C."/>
        </authorList>
    </citation>
    <scope>NUCLEOTIDE SEQUENCE</scope>
</reference>
<dbReference type="EMBL" id="GBXM01074549">
    <property type="protein sequence ID" value="JAH34028.1"/>
    <property type="molecule type" value="Transcribed_RNA"/>
</dbReference>
<evidence type="ECO:0000313" key="1">
    <source>
        <dbReference type="EMBL" id="JAH34028.1"/>
    </source>
</evidence>